<evidence type="ECO:0000313" key="3">
    <source>
        <dbReference type="Proteomes" id="UP000070184"/>
    </source>
</evidence>
<organism evidence="2 3">
    <name type="scientific">candidate division MSBL1 archaeon SCGC-AAA259B11</name>
    <dbReference type="NCBI Taxonomy" id="1698260"/>
    <lineage>
        <taxon>Archaea</taxon>
        <taxon>Methanobacteriati</taxon>
        <taxon>Methanobacteriota</taxon>
        <taxon>candidate division MSBL1</taxon>
    </lineage>
</organism>
<accession>A0A133U852</accession>
<gene>
    <name evidence="2" type="ORF">AKJ61_00810</name>
</gene>
<name>A0A133U852_9EURY</name>
<sequence length="145" mass="17204">MNHQISNEETPDGAEEILEELKENLVFFTSVHYDGRKGAIVKNLNVVSEDMLDDAVEKEFKRRERSLVKGDFRVDFSLVEKRRELKRDNKRLRNSLETMESSDRYLGKSIEEIEKKIEENEERIEEINEKLEKKLDEFKNRVVGD</sequence>
<dbReference type="EMBL" id="LHXK01000006">
    <property type="protein sequence ID" value="KXA90373.1"/>
    <property type="molecule type" value="Genomic_DNA"/>
</dbReference>
<keyword evidence="3" id="KW-1185">Reference proteome</keyword>
<evidence type="ECO:0000256" key="1">
    <source>
        <dbReference type="SAM" id="Coils"/>
    </source>
</evidence>
<evidence type="ECO:0000313" key="2">
    <source>
        <dbReference type="EMBL" id="KXA90373.1"/>
    </source>
</evidence>
<dbReference type="AlphaFoldDB" id="A0A133U852"/>
<protein>
    <submittedName>
        <fullName evidence="2">Uncharacterized protein</fullName>
    </submittedName>
</protein>
<feature type="coiled-coil region" evidence="1">
    <location>
        <begin position="82"/>
        <end position="141"/>
    </location>
</feature>
<dbReference type="Proteomes" id="UP000070184">
    <property type="component" value="Unassembled WGS sequence"/>
</dbReference>
<reference evidence="2 3" key="1">
    <citation type="journal article" date="2016" name="Sci. Rep.">
        <title>Metabolic traits of an uncultured archaeal lineage -MSBL1- from brine pools of the Red Sea.</title>
        <authorList>
            <person name="Mwirichia R."/>
            <person name="Alam I."/>
            <person name="Rashid M."/>
            <person name="Vinu M."/>
            <person name="Ba-Alawi W."/>
            <person name="Anthony Kamau A."/>
            <person name="Kamanda Ngugi D."/>
            <person name="Goker M."/>
            <person name="Klenk H.P."/>
            <person name="Bajic V."/>
            <person name="Stingl U."/>
        </authorList>
    </citation>
    <scope>NUCLEOTIDE SEQUENCE [LARGE SCALE GENOMIC DNA]</scope>
    <source>
        <strain evidence="2">SCGC-AAA259B11</strain>
    </source>
</reference>
<keyword evidence="1" id="KW-0175">Coiled coil</keyword>
<comment type="caution">
    <text evidence="2">The sequence shown here is derived from an EMBL/GenBank/DDBJ whole genome shotgun (WGS) entry which is preliminary data.</text>
</comment>
<proteinExistence type="predicted"/>